<dbReference type="RefSeq" id="WP_004618478.1">
    <property type="nucleotide sequence ID" value="NZ_ACXX02000004.1"/>
</dbReference>
<comment type="similarity">
    <text evidence="1">Belongs to the CapA family.</text>
</comment>
<feature type="compositionally biased region" description="Polar residues" evidence="2">
    <location>
        <begin position="49"/>
        <end position="58"/>
    </location>
</feature>
<comment type="caution">
    <text evidence="5">The sequence shown here is derived from an EMBL/GenBank/DDBJ whole genome shotgun (WGS) entry which is preliminary data.</text>
</comment>
<dbReference type="STRING" id="588581.Cpap_2500"/>
<feature type="compositionally biased region" description="Low complexity" evidence="2">
    <location>
        <begin position="66"/>
        <end position="77"/>
    </location>
</feature>
<dbReference type="SUPFAM" id="SSF56300">
    <property type="entry name" value="Metallo-dependent phosphatases"/>
    <property type="match status" value="1"/>
</dbReference>
<sequence>MKKKMIIFKRTFYVLCIMCLLLLVSTIIILALGGFNIGHLNSAAPKPTAQRSLSGLSESTDDTADTSKSPSTPSIPQSITISAVGDIMLHQGNLNSGYNSQNKTYDFSGFFEYVKPYLSSSDLTIANFETVTAGSGIKYKSFPLFNSPDSILPALSQSGVDILSTSNNHCLDWGINGLTRTIQKIREYKMENIGSSIDGKDKYVIKDVKGIKVAILSYSQFYNGHEARLNSSDKSKYLNILSEANLQKDIKEVKAQGADAVITVLHWGDEYIRTPNTYQTNLSKKVLSWGADIILGSHPHVVQKSEIVQVNGKNKFVIYSMGNFISGYRRTDKAKRLNKVYTEDGVIVTLKLDKDTKGGINIKDVSYMPTWIDMYSSKNKNIYKILPAPSPDVQAPYVNSRNKSFVKQSYNNTMSIMAKFNGK</sequence>
<keyword evidence="6" id="KW-1185">Reference proteome</keyword>
<feature type="transmembrane region" description="Helical" evidence="3">
    <location>
        <begin position="12"/>
        <end position="35"/>
    </location>
</feature>
<dbReference type="AlphaFoldDB" id="F1TBE4"/>
<feature type="domain" description="Capsule synthesis protein CapA" evidence="4">
    <location>
        <begin position="80"/>
        <end position="328"/>
    </location>
</feature>
<reference evidence="5" key="2">
    <citation type="submission" date="2011-01" db="EMBL/GenBank/DDBJ databases">
        <title>The Non-contiguous Finished genome of Clostridium papyrosolvens.</title>
        <authorList>
            <person name="Lucas S."/>
            <person name="Copeland A."/>
            <person name="Lapidus A."/>
            <person name="Cheng J.-F."/>
            <person name="Goodwin L."/>
            <person name="Pitluck S."/>
            <person name="Misra M."/>
            <person name="Chertkov O."/>
            <person name="Detter J.C."/>
            <person name="Han C."/>
            <person name="Tapia R."/>
            <person name="Land M."/>
            <person name="Hauser L."/>
            <person name="Kyrpides N."/>
            <person name="Ivanova N."/>
            <person name="Pagani I."/>
            <person name="Mouttaki H."/>
            <person name="He Z."/>
            <person name="Zhou J."/>
            <person name="Hemme C.L."/>
            <person name="Woyke T."/>
        </authorList>
    </citation>
    <scope>NUCLEOTIDE SEQUENCE [LARGE SCALE GENOMIC DNA]</scope>
    <source>
        <strain evidence="5">DSM 2782</strain>
    </source>
</reference>
<dbReference type="Pfam" id="PF09587">
    <property type="entry name" value="PGA_cap"/>
    <property type="match status" value="1"/>
</dbReference>
<evidence type="ECO:0000256" key="3">
    <source>
        <dbReference type="SAM" id="Phobius"/>
    </source>
</evidence>
<organism evidence="5 6">
    <name type="scientific">Ruminiclostridium papyrosolvens DSM 2782</name>
    <dbReference type="NCBI Taxonomy" id="588581"/>
    <lineage>
        <taxon>Bacteria</taxon>
        <taxon>Bacillati</taxon>
        <taxon>Bacillota</taxon>
        <taxon>Clostridia</taxon>
        <taxon>Eubacteriales</taxon>
        <taxon>Oscillospiraceae</taxon>
        <taxon>Ruminiclostridium</taxon>
    </lineage>
</organism>
<keyword evidence="3" id="KW-1133">Transmembrane helix</keyword>
<dbReference type="CDD" id="cd07381">
    <property type="entry name" value="MPP_CapA"/>
    <property type="match status" value="1"/>
</dbReference>
<evidence type="ECO:0000259" key="4">
    <source>
        <dbReference type="SMART" id="SM00854"/>
    </source>
</evidence>
<dbReference type="InterPro" id="IPR029052">
    <property type="entry name" value="Metallo-depent_PP-like"/>
</dbReference>
<evidence type="ECO:0000313" key="5">
    <source>
        <dbReference type="EMBL" id="EGD48348.1"/>
    </source>
</evidence>
<dbReference type="SMART" id="SM00854">
    <property type="entry name" value="PGA_cap"/>
    <property type="match status" value="1"/>
</dbReference>
<reference evidence="5" key="1">
    <citation type="submission" date="2009-07" db="EMBL/GenBank/DDBJ databases">
        <authorList>
            <consortium name="US DOE Joint Genome Institute (JGI-PGF)"/>
            <person name="Lucas S."/>
            <person name="Copeland A."/>
            <person name="Lapidus A."/>
            <person name="Glavina del Rio T."/>
            <person name="Tice H."/>
            <person name="Bruce D."/>
            <person name="Goodwin L."/>
            <person name="Pitluck S."/>
            <person name="Larimer F."/>
            <person name="Land M.L."/>
            <person name="Mouttaki H."/>
            <person name="He Z."/>
            <person name="Zhou J."/>
            <person name="Hemme C.L."/>
        </authorList>
    </citation>
    <scope>NUCLEOTIDE SEQUENCE</scope>
    <source>
        <strain evidence="5">DSM 2782</strain>
    </source>
</reference>
<keyword evidence="3" id="KW-0812">Transmembrane</keyword>
<evidence type="ECO:0000313" key="6">
    <source>
        <dbReference type="Proteomes" id="UP000003860"/>
    </source>
</evidence>
<evidence type="ECO:0000256" key="1">
    <source>
        <dbReference type="ARBA" id="ARBA00005662"/>
    </source>
</evidence>
<gene>
    <name evidence="5" type="ORF">Cpap_2500</name>
</gene>
<dbReference type="PANTHER" id="PTHR33393">
    <property type="entry name" value="POLYGLUTAMINE SYNTHESIS ACCESSORY PROTEIN RV0574C-RELATED"/>
    <property type="match status" value="1"/>
</dbReference>
<dbReference type="eggNOG" id="COG2843">
    <property type="taxonomic scope" value="Bacteria"/>
</dbReference>
<dbReference type="Proteomes" id="UP000003860">
    <property type="component" value="Unassembled WGS sequence"/>
</dbReference>
<protein>
    <submittedName>
        <fullName evidence="5">Capsule synthesis protein, CapA</fullName>
    </submittedName>
</protein>
<dbReference type="EMBL" id="ACXX02000004">
    <property type="protein sequence ID" value="EGD48348.1"/>
    <property type="molecule type" value="Genomic_DNA"/>
</dbReference>
<keyword evidence="3" id="KW-0472">Membrane</keyword>
<dbReference type="InterPro" id="IPR019079">
    <property type="entry name" value="Capsule_synth_CapA"/>
</dbReference>
<evidence type="ECO:0000256" key="2">
    <source>
        <dbReference type="SAM" id="MobiDB-lite"/>
    </source>
</evidence>
<dbReference type="InterPro" id="IPR052169">
    <property type="entry name" value="CW_Biosynth-Accessory"/>
</dbReference>
<proteinExistence type="inferred from homology"/>
<dbReference type="Gene3D" id="3.60.21.10">
    <property type="match status" value="1"/>
</dbReference>
<name>F1TBE4_9FIRM</name>
<feature type="region of interest" description="Disordered" evidence="2">
    <location>
        <begin position="49"/>
        <end position="77"/>
    </location>
</feature>
<dbReference type="PANTHER" id="PTHR33393:SF12">
    <property type="entry name" value="CAPSULE BIOSYNTHESIS PROTEIN CAPA"/>
    <property type="match status" value="1"/>
</dbReference>
<accession>F1TBE4</accession>